<proteinExistence type="predicted"/>
<dbReference type="RefSeq" id="WP_114593802.1">
    <property type="nucleotide sequence ID" value="NZ_CP031165.1"/>
</dbReference>
<evidence type="ECO:0000313" key="2">
    <source>
        <dbReference type="Proteomes" id="UP000264006"/>
    </source>
</evidence>
<dbReference type="OrthoDB" id="4318869at2"/>
<reference evidence="1 2" key="1">
    <citation type="submission" date="2018-09" db="EMBL/GenBank/DDBJ databases">
        <title>Complete genome sequence of Euzebya sp. DY32-46 isolated from seawater of Pacific Ocean.</title>
        <authorList>
            <person name="Xu L."/>
            <person name="Wu Y.-H."/>
            <person name="Xu X.-W."/>
        </authorList>
    </citation>
    <scope>NUCLEOTIDE SEQUENCE [LARGE SCALE GENOMIC DNA]</scope>
    <source>
        <strain evidence="1 2">DY32-46</strain>
    </source>
</reference>
<gene>
    <name evidence="1" type="ORF">DVS28_a5000</name>
</gene>
<dbReference type="AlphaFoldDB" id="A0A346Y5B0"/>
<evidence type="ECO:0000313" key="1">
    <source>
        <dbReference type="EMBL" id="AXV09657.1"/>
    </source>
</evidence>
<organism evidence="1 2">
    <name type="scientific">Euzebya pacifica</name>
    <dbReference type="NCBI Taxonomy" id="1608957"/>
    <lineage>
        <taxon>Bacteria</taxon>
        <taxon>Bacillati</taxon>
        <taxon>Actinomycetota</taxon>
        <taxon>Nitriliruptoria</taxon>
        <taxon>Euzebyales</taxon>
    </lineage>
</organism>
<keyword evidence="2" id="KW-1185">Reference proteome</keyword>
<name>A0A346Y5B0_9ACTN</name>
<dbReference type="Proteomes" id="UP000264006">
    <property type="component" value="Chromosome"/>
</dbReference>
<accession>A0A346Y5B0</accession>
<dbReference type="KEGG" id="euz:DVS28_a5000"/>
<dbReference type="EMBL" id="CP031165">
    <property type="protein sequence ID" value="AXV09657.1"/>
    <property type="molecule type" value="Genomic_DNA"/>
</dbReference>
<protein>
    <submittedName>
        <fullName evidence="1">Uncharacterized protein</fullName>
    </submittedName>
</protein>
<sequence length="88" mass="10181">MRAVHVDPLARFSLEVDDDTGLTYLGIPVRNTMVEYTEWYLVDRDTFATFVVHPSAAWSMVQRARRREIDHLLLLPPGRDRGVADRPE</sequence>